<dbReference type="GO" id="GO:0060090">
    <property type="term" value="F:molecular adaptor activity"/>
    <property type="evidence" value="ECO:0007669"/>
    <property type="project" value="TreeGrafter"/>
</dbReference>
<reference evidence="3" key="1">
    <citation type="submission" date="2023-07" db="EMBL/GenBank/DDBJ databases">
        <title>A chromosome-level genome assembly of Lolium multiflorum.</title>
        <authorList>
            <person name="Chen Y."/>
            <person name="Copetti D."/>
            <person name="Kolliker R."/>
            <person name="Studer B."/>
        </authorList>
    </citation>
    <scope>NUCLEOTIDE SEQUENCE</scope>
    <source>
        <strain evidence="3">02402/16</strain>
        <tissue evidence="3">Leaf</tissue>
    </source>
</reference>
<evidence type="ECO:0000259" key="2">
    <source>
        <dbReference type="Pfam" id="PF16418"/>
    </source>
</evidence>
<proteinExistence type="predicted"/>
<organism evidence="3 4">
    <name type="scientific">Lolium multiflorum</name>
    <name type="common">Italian ryegrass</name>
    <name type="synonym">Lolium perenne subsp. multiflorum</name>
    <dbReference type="NCBI Taxonomy" id="4521"/>
    <lineage>
        <taxon>Eukaryota</taxon>
        <taxon>Viridiplantae</taxon>
        <taxon>Streptophyta</taxon>
        <taxon>Embryophyta</taxon>
        <taxon>Tracheophyta</taxon>
        <taxon>Spermatophyta</taxon>
        <taxon>Magnoliopsida</taxon>
        <taxon>Liliopsida</taxon>
        <taxon>Poales</taxon>
        <taxon>Poaceae</taxon>
        <taxon>BOP clade</taxon>
        <taxon>Pooideae</taxon>
        <taxon>Poodae</taxon>
        <taxon>Poeae</taxon>
        <taxon>Poeae Chloroplast Group 2 (Poeae type)</taxon>
        <taxon>Loliodinae</taxon>
        <taxon>Loliinae</taxon>
        <taxon>Lolium</taxon>
    </lineage>
</organism>
<dbReference type="Pfam" id="PF00112">
    <property type="entry name" value="Peptidase_C1"/>
    <property type="match status" value="1"/>
</dbReference>
<dbReference type="PROSITE" id="PS00639">
    <property type="entry name" value="THIOL_PROTEASE_HIS"/>
    <property type="match status" value="1"/>
</dbReference>
<dbReference type="InterPro" id="IPR000668">
    <property type="entry name" value="Peptidase_C1A_C"/>
</dbReference>
<dbReference type="Gene3D" id="3.90.70.10">
    <property type="entry name" value="Cysteine proteinases"/>
    <property type="match status" value="1"/>
</dbReference>
<keyword evidence="4" id="KW-1185">Reference proteome</keyword>
<dbReference type="GO" id="GO:0008234">
    <property type="term" value="F:cysteine-type peptidase activity"/>
    <property type="evidence" value="ECO:0007669"/>
    <property type="project" value="InterPro"/>
</dbReference>
<dbReference type="Pfam" id="PF16418">
    <property type="entry name" value="CNOT1_HEAT"/>
    <property type="match status" value="1"/>
</dbReference>
<sequence>MYLQTRDQRNNKFSFAEENDSIKLLRNKQHHLPLNKKFPCYPYGLTIPPSPPPAALLVAAGEEMSSLGTEVVPTQEVVPAELGKQIQVPDDASYPGSCQLVDSAVIELDCECIRCKEMLSKYKTLGDVAVSKWLGSVVGTENGEARNIDVLVDTVNRLAPNTNWVHVMENLDHEGFTIPDEPAFCLLMSVYARACKEPFPLHAVCGSLWTNIDGQISLLRHAVLAPADMFTFSHCSNQLAFPDLASISPGNHAWYCLDLLEVLCHLAEVGDDVSVPLMLEYPLEHCPELLLVGLAHVNTERNLLQQDVLSRVFSSVLKDTAKSNVVKHLWDINPSLTLRGFVHAHSDPQSLLRIVDLCVDLKILSDVIDSAPFAFNIKFAAAASRKYHSHVKKWLSEKSAVYKGNFLEECVKFVKEIVSSTPIEQPQAKLMNMYWGSLPLFVEVCQSCSEELLSTQILDENSTVPSDTICKKLEELEEQVREMTGKYLFQRNCLDVVGNHINTLLKECRSSNDLITGEEQKVSLLKEQIWTYPYPHQTPPDHFETEFGPVIKELKDLIKSNDSTLKYLLKGISRFCIGDDSFRQVDDIFVRNKEASKRAGAIICEYHDYLCRFNIEISWLDGAGKQFEQIHQLLSGYSPVSAELRSHILELKTRVRVLPKECPQNLYSRCGALDALGKLWVDIDMLSKKLISLTETAKDLCLRSKNQRILLIEKCQYATRFFNSDDRLKEEGSKVCGELHGLEFEVDQAVFCFNQKVPEYTQDCHTNMKYEQIILDNAKSWRTRLLLGRYILGEMRIQGRDMCSFVSTVVMTESLNKRETARRHVYSGPRFRPKEFDIKLSEHHLLDNVREYCVKNKRSGKEKLDVCLERMVESGVVSESAYSRPDAEATESTRYHISGFKKMKVKDHAKAFHKLDDGKVLVGTFGITKGYYSLGPDDLYDVPKEALLETSPAGNKLTHAVVLVGYGVSPEGVAYYAYQNWYGPDWGKDGFGKVSCRSIRQLYSATL</sequence>
<dbReference type="SUPFAM" id="SSF54001">
    <property type="entry name" value="Cysteine proteinases"/>
    <property type="match status" value="1"/>
</dbReference>
<dbReference type="PANTHER" id="PTHR13162">
    <property type="entry name" value="CCR4-NOT TRANSCRIPTION COMPLEX"/>
    <property type="match status" value="1"/>
</dbReference>
<dbReference type="InterPro" id="IPR032194">
    <property type="entry name" value="CNOT1_HEAT"/>
</dbReference>
<gene>
    <name evidence="3" type="ORF">QYE76_036051</name>
</gene>
<dbReference type="GO" id="GO:0000932">
    <property type="term" value="C:P-body"/>
    <property type="evidence" value="ECO:0007669"/>
    <property type="project" value="TreeGrafter"/>
</dbReference>
<dbReference type="GO" id="GO:0006508">
    <property type="term" value="P:proteolysis"/>
    <property type="evidence" value="ECO:0007669"/>
    <property type="project" value="InterPro"/>
</dbReference>
<dbReference type="Proteomes" id="UP001231189">
    <property type="component" value="Unassembled WGS sequence"/>
</dbReference>
<name>A0AAD8VPT4_LOLMU</name>
<accession>A0AAD8VPT4</accession>
<evidence type="ECO:0000313" key="4">
    <source>
        <dbReference type="Proteomes" id="UP001231189"/>
    </source>
</evidence>
<dbReference type="EMBL" id="JAUUTY010000007">
    <property type="protein sequence ID" value="KAK1612378.1"/>
    <property type="molecule type" value="Genomic_DNA"/>
</dbReference>
<feature type="domain" description="CCR4-NOT transcription complex subunit 1 HEAT repeat" evidence="2">
    <location>
        <begin position="306"/>
        <end position="427"/>
    </location>
</feature>
<dbReference type="InterPro" id="IPR038765">
    <property type="entry name" value="Papain-like_cys_pep_sf"/>
</dbReference>
<comment type="caution">
    <text evidence="3">The sequence shown here is derived from an EMBL/GenBank/DDBJ whole genome shotgun (WGS) entry which is preliminary data.</text>
</comment>
<dbReference type="InterPro" id="IPR040398">
    <property type="entry name" value="Not1"/>
</dbReference>
<dbReference type="GO" id="GO:0017148">
    <property type="term" value="P:negative regulation of translation"/>
    <property type="evidence" value="ECO:0007669"/>
    <property type="project" value="InterPro"/>
</dbReference>
<evidence type="ECO:0000259" key="1">
    <source>
        <dbReference type="Pfam" id="PF00112"/>
    </source>
</evidence>
<feature type="domain" description="Peptidase C1A papain C-terminal" evidence="1">
    <location>
        <begin position="837"/>
        <end position="995"/>
    </location>
</feature>
<dbReference type="GO" id="GO:0030015">
    <property type="term" value="C:CCR4-NOT core complex"/>
    <property type="evidence" value="ECO:0007669"/>
    <property type="project" value="InterPro"/>
</dbReference>
<evidence type="ECO:0008006" key="5">
    <source>
        <dbReference type="Google" id="ProtNLM"/>
    </source>
</evidence>
<dbReference type="InterPro" id="IPR025660">
    <property type="entry name" value="Pept_his_AS"/>
</dbReference>
<evidence type="ECO:0000313" key="3">
    <source>
        <dbReference type="EMBL" id="KAK1612378.1"/>
    </source>
</evidence>
<dbReference type="PANTHER" id="PTHR13162:SF8">
    <property type="entry name" value="CCR4-NOT TRANSCRIPTION COMPLEX SUBUNIT 1"/>
    <property type="match status" value="1"/>
</dbReference>
<protein>
    <recommendedName>
        <fullName evidence="5">Peptidase C1A papain C-terminal domain-containing protein</fullName>
    </recommendedName>
</protein>
<dbReference type="GO" id="GO:0000288">
    <property type="term" value="P:nuclear-transcribed mRNA catabolic process, deadenylation-dependent decay"/>
    <property type="evidence" value="ECO:0007669"/>
    <property type="project" value="TreeGrafter"/>
</dbReference>
<dbReference type="AlphaFoldDB" id="A0AAD8VPT4"/>